<dbReference type="Proteomes" id="UP000612282">
    <property type="component" value="Unassembled WGS sequence"/>
</dbReference>
<comment type="caution">
    <text evidence="2">The sequence shown here is derived from an EMBL/GenBank/DDBJ whole genome shotgun (WGS) entry which is preliminary data.</text>
</comment>
<feature type="transmembrane region" description="Helical" evidence="1">
    <location>
        <begin position="161"/>
        <end position="178"/>
    </location>
</feature>
<feature type="transmembrane region" description="Helical" evidence="1">
    <location>
        <begin position="12"/>
        <end position="31"/>
    </location>
</feature>
<dbReference type="RefSeq" id="WP_203799902.1">
    <property type="nucleotide sequence ID" value="NZ_BAAAQE010000092.1"/>
</dbReference>
<sequence length="183" mass="18633">MTPAFHAFSAEVLKLVTLPVLGLVTVLTWAATGLLRLADPPGGVLGIAQAGFLVLGALAAGQEYHGGGQIRASLLTVPRRPLLVVVKFAAIAVTAAPAVLVGAALAGEPRGAGRLLLGLLLAAGVGTVLRHPVGAVGTLLIAYGTGKPLIFPLLPELVLDVPLWGWTTMIVLVAGVVFNHREA</sequence>
<keyword evidence="3" id="KW-1185">Reference proteome</keyword>
<keyword evidence="1" id="KW-0472">Membrane</keyword>
<accession>A0ABQ3XFM3</accession>
<name>A0ABQ3XFM3_9ACTN</name>
<feature type="transmembrane region" description="Helical" evidence="1">
    <location>
        <begin position="43"/>
        <end position="61"/>
    </location>
</feature>
<keyword evidence="1" id="KW-1133">Transmembrane helix</keyword>
<reference evidence="2 3" key="1">
    <citation type="submission" date="2021-01" db="EMBL/GenBank/DDBJ databases">
        <title>Whole genome shotgun sequence of Actinoplanes couchii NBRC 106145.</title>
        <authorList>
            <person name="Komaki H."/>
            <person name="Tamura T."/>
        </authorList>
    </citation>
    <scope>NUCLEOTIDE SEQUENCE [LARGE SCALE GENOMIC DNA]</scope>
    <source>
        <strain evidence="2 3">NBRC 106145</strain>
    </source>
</reference>
<evidence type="ECO:0000313" key="2">
    <source>
        <dbReference type="EMBL" id="GID57291.1"/>
    </source>
</evidence>
<evidence type="ECO:0000256" key="1">
    <source>
        <dbReference type="SAM" id="Phobius"/>
    </source>
</evidence>
<proteinExistence type="predicted"/>
<protein>
    <submittedName>
        <fullName evidence="2">Uncharacterized protein</fullName>
    </submittedName>
</protein>
<keyword evidence="1" id="KW-0812">Transmembrane</keyword>
<feature type="transmembrane region" description="Helical" evidence="1">
    <location>
        <begin position="111"/>
        <end position="129"/>
    </location>
</feature>
<organism evidence="2 3">
    <name type="scientific">Actinoplanes couchii</name>
    <dbReference type="NCBI Taxonomy" id="403638"/>
    <lineage>
        <taxon>Bacteria</taxon>
        <taxon>Bacillati</taxon>
        <taxon>Actinomycetota</taxon>
        <taxon>Actinomycetes</taxon>
        <taxon>Micromonosporales</taxon>
        <taxon>Micromonosporaceae</taxon>
        <taxon>Actinoplanes</taxon>
    </lineage>
</organism>
<dbReference type="EMBL" id="BOMG01000071">
    <property type="protein sequence ID" value="GID57291.1"/>
    <property type="molecule type" value="Genomic_DNA"/>
</dbReference>
<gene>
    <name evidence="2" type="ORF">Aco03nite_056950</name>
</gene>
<evidence type="ECO:0000313" key="3">
    <source>
        <dbReference type="Proteomes" id="UP000612282"/>
    </source>
</evidence>
<feature type="transmembrane region" description="Helical" evidence="1">
    <location>
        <begin position="82"/>
        <end position="105"/>
    </location>
</feature>